<comment type="similarity">
    <text evidence="1 9">Belongs to the peptidase S11 family.</text>
</comment>
<evidence type="ECO:0000256" key="4">
    <source>
        <dbReference type="ARBA" id="ARBA00022960"/>
    </source>
</evidence>
<feature type="binding site" evidence="8">
    <location>
        <position position="256"/>
    </location>
    <ligand>
        <name>substrate</name>
    </ligand>
</feature>
<dbReference type="SUPFAM" id="SSF56601">
    <property type="entry name" value="beta-lactamase/transpeptidase-like"/>
    <property type="match status" value="1"/>
</dbReference>
<keyword evidence="5" id="KW-0573">Peptidoglycan synthesis</keyword>
<gene>
    <name evidence="11" type="ORF">AT746_15615</name>
</gene>
<evidence type="ECO:0000256" key="3">
    <source>
        <dbReference type="ARBA" id="ARBA00022801"/>
    </source>
</evidence>
<organism evidence="11 12">
    <name type="scientific">Lacimicrobium alkaliphilum</name>
    <dbReference type="NCBI Taxonomy" id="1526571"/>
    <lineage>
        <taxon>Bacteria</taxon>
        <taxon>Pseudomonadati</taxon>
        <taxon>Pseudomonadota</taxon>
        <taxon>Gammaproteobacteria</taxon>
        <taxon>Alteromonadales</taxon>
        <taxon>Alteromonadaceae</taxon>
        <taxon>Lacimicrobium</taxon>
    </lineage>
</organism>
<evidence type="ECO:0000259" key="10">
    <source>
        <dbReference type="Pfam" id="PF00768"/>
    </source>
</evidence>
<evidence type="ECO:0000256" key="7">
    <source>
        <dbReference type="PIRSR" id="PIRSR618044-1"/>
    </source>
</evidence>
<feature type="active site" description="Proton acceptor" evidence="7">
    <location>
        <position position="83"/>
    </location>
</feature>
<feature type="active site" description="Acyl-ester intermediate" evidence="7">
    <location>
        <position position="80"/>
    </location>
</feature>
<keyword evidence="4" id="KW-0133">Cell shape</keyword>
<dbReference type="GO" id="GO:0071555">
    <property type="term" value="P:cell wall organization"/>
    <property type="evidence" value="ECO:0007669"/>
    <property type="project" value="UniProtKB-KW"/>
</dbReference>
<evidence type="ECO:0000256" key="5">
    <source>
        <dbReference type="ARBA" id="ARBA00022984"/>
    </source>
</evidence>
<dbReference type="InterPro" id="IPR018044">
    <property type="entry name" value="Peptidase_S11"/>
</dbReference>
<reference evidence="11 12" key="1">
    <citation type="submission" date="2015-12" db="EMBL/GenBank/DDBJ databases">
        <title>Complete genome of Lacimicrobium alkaliphilum KCTC 32984.</title>
        <authorList>
            <person name="Kim S.-G."/>
            <person name="Lee Y.-J."/>
        </authorList>
    </citation>
    <scope>NUCLEOTIDE SEQUENCE [LARGE SCALE GENOMIC DNA]</scope>
    <source>
        <strain evidence="11 12">YelD216</strain>
    </source>
</reference>
<keyword evidence="6" id="KW-0961">Cell wall biogenesis/degradation</keyword>
<dbReference type="Gene3D" id="3.40.710.10">
    <property type="entry name" value="DD-peptidase/beta-lactamase superfamily"/>
    <property type="match status" value="1"/>
</dbReference>
<evidence type="ECO:0000256" key="8">
    <source>
        <dbReference type="PIRSR" id="PIRSR618044-2"/>
    </source>
</evidence>
<protein>
    <recommendedName>
        <fullName evidence="10">Peptidase S11 D-alanyl-D-alanine carboxypeptidase A N-terminal domain-containing protein</fullName>
    </recommendedName>
</protein>
<feature type="active site" evidence="7">
    <location>
        <position position="138"/>
    </location>
</feature>
<evidence type="ECO:0000256" key="1">
    <source>
        <dbReference type="ARBA" id="ARBA00007164"/>
    </source>
</evidence>
<evidence type="ECO:0000256" key="2">
    <source>
        <dbReference type="ARBA" id="ARBA00022729"/>
    </source>
</evidence>
<dbReference type="PANTHER" id="PTHR21581">
    <property type="entry name" value="D-ALANYL-D-ALANINE CARBOXYPEPTIDASE"/>
    <property type="match status" value="1"/>
</dbReference>
<name>A0A0U3B2T4_9ALTE</name>
<accession>A0A0U3B2T4</accession>
<evidence type="ECO:0000313" key="11">
    <source>
        <dbReference type="EMBL" id="ALS99544.1"/>
    </source>
</evidence>
<evidence type="ECO:0000256" key="9">
    <source>
        <dbReference type="RuleBase" id="RU004016"/>
    </source>
</evidence>
<dbReference type="RefSeq" id="WP_062482093.1">
    <property type="nucleotide sequence ID" value="NZ_CP013650.1"/>
</dbReference>
<keyword evidence="3" id="KW-0378">Hydrolase</keyword>
<dbReference type="Proteomes" id="UP000068447">
    <property type="component" value="Chromosome"/>
</dbReference>
<dbReference type="KEGG" id="lal:AT746_15615"/>
<dbReference type="GO" id="GO:0009002">
    <property type="term" value="F:serine-type D-Ala-D-Ala carboxypeptidase activity"/>
    <property type="evidence" value="ECO:0007669"/>
    <property type="project" value="InterPro"/>
</dbReference>
<dbReference type="AlphaFoldDB" id="A0A0U3B2T4"/>
<keyword evidence="12" id="KW-1185">Reference proteome</keyword>
<dbReference type="Pfam" id="PF00768">
    <property type="entry name" value="Peptidase_S11"/>
    <property type="match status" value="1"/>
</dbReference>
<dbReference type="PRINTS" id="PR00725">
    <property type="entry name" value="DADACBPTASE1"/>
</dbReference>
<dbReference type="GO" id="GO:0009252">
    <property type="term" value="P:peptidoglycan biosynthetic process"/>
    <property type="evidence" value="ECO:0007669"/>
    <property type="project" value="UniProtKB-KW"/>
</dbReference>
<evidence type="ECO:0000313" key="12">
    <source>
        <dbReference type="Proteomes" id="UP000068447"/>
    </source>
</evidence>
<dbReference type="InterPro" id="IPR001967">
    <property type="entry name" value="Peptidase_S11_N"/>
</dbReference>
<sequence>MLQKIKTRYWNLRAKVRAKSYQGLFSVINFAVWCRHLPDLFASRRCGTPEISARSACCIDVDSGKVVAQKNHHFRYAPASIVKLATALVLVSSGKLLKDEYVTIEASDVAEPVGSSMKLKQGDIVSYLDLLYGMLLASGNDAARATARAIGQTMLQDESATGDPTIRFVAAMNELADSLGMKSTRFCNPSGQDLWRQYSTACDLAILASAAFSNPVIQDVISVREHIAKIQGDNARDEALLSTLDNIDRTQVVGGKTGTTINARACLALLLKQRSGERVVIVTLGSELDSVTEGERRITSLSRYKDMEKMIEHVQSPGTGFRG</sequence>
<dbReference type="InterPro" id="IPR012338">
    <property type="entry name" value="Beta-lactam/transpept-like"/>
</dbReference>
<keyword evidence="2" id="KW-0732">Signal</keyword>
<evidence type="ECO:0000256" key="6">
    <source>
        <dbReference type="ARBA" id="ARBA00023316"/>
    </source>
</evidence>
<dbReference type="GO" id="GO:0006508">
    <property type="term" value="P:proteolysis"/>
    <property type="evidence" value="ECO:0007669"/>
    <property type="project" value="InterPro"/>
</dbReference>
<proteinExistence type="inferred from homology"/>
<dbReference type="STRING" id="1526571.AT746_15615"/>
<feature type="domain" description="Peptidase S11 D-alanyl-D-alanine carboxypeptidase A N-terminal" evidence="10">
    <location>
        <begin position="47"/>
        <end position="286"/>
    </location>
</feature>
<dbReference type="EMBL" id="CP013650">
    <property type="protein sequence ID" value="ALS99544.1"/>
    <property type="molecule type" value="Genomic_DNA"/>
</dbReference>
<dbReference type="GO" id="GO:0008360">
    <property type="term" value="P:regulation of cell shape"/>
    <property type="evidence" value="ECO:0007669"/>
    <property type="project" value="UniProtKB-KW"/>
</dbReference>
<dbReference type="PANTHER" id="PTHR21581:SF6">
    <property type="entry name" value="TRAFFICKING PROTEIN PARTICLE COMPLEX SUBUNIT 12"/>
    <property type="match status" value="1"/>
</dbReference>